<dbReference type="SUPFAM" id="SSF46785">
    <property type="entry name" value="Winged helix' DNA-binding domain"/>
    <property type="match status" value="1"/>
</dbReference>
<dbReference type="PANTHER" id="PTHR43864">
    <property type="entry name" value="HYPOXANTHINE/GUANINE PHOSPHORIBOSYLTRANSFERASE"/>
    <property type="match status" value="1"/>
</dbReference>
<dbReference type="SUPFAM" id="SSF53271">
    <property type="entry name" value="PRTase-like"/>
    <property type="match status" value="1"/>
</dbReference>
<evidence type="ECO:0000256" key="2">
    <source>
        <dbReference type="ARBA" id="ARBA00023015"/>
    </source>
</evidence>
<name>A0A162MTC8_9FIRM</name>
<dbReference type="NCBIfam" id="TIGR01743">
    <property type="entry name" value="purR_Bsub"/>
    <property type="match status" value="1"/>
</dbReference>
<evidence type="ECO:0000256" key="5">
    <source>
        <dbReference type="ARBA" id="ARBA00049656"/>
    </source>
</evidence>
<evidence type="ECO:0000259" key="6">
    <source>
        <dbReference type="Pfam" id="PF00156"/>
    </source>
</evidence>
<dbReference type="Pfam" id="PF00156">
    <property type="entry name" value="Pribosyltran"/>
    <property type="match status" value="1"/>
</dbReference>
<comment type="subunit">
    <text evidence="1">Homodimer.</text>
</comment>
<dbReference type="Gene3D" id="1.10.10.10">
    <property type="entry name" value="Winged helix-like DNA-binding domain superfamily/Winged helix DNA-binding domain"/>
    <property type="match status" value="1"/>
</dbReference>
<dbReference type="AlphaFoldDB" id="A0A162MTC8"/>
<comment type="similarity">
    <text evidence="5">Belongs to the purine/pyrimidine phosphoribosyltransferase family. PurR subfamily.</text>
</comment>
<comment type="caution">
    <text evidence="8">The sequence shown here is derived from an EMBL/GenBank/DDBJ whole genome shotgun (WGS) entry which is preliminary data.</text>
</comment>
<protein>
    <submittedName>
        <fullName evidence="8">Pur operon repressor</fullName>
    </submittedName>
</protein>
<dbReference type="RefSeq" id="WP_068747743.1">
    <property type="nucleotide sequence ID" value="NZ_LOHZ01000022.1"/>
</dbReference>
<dbReference type="InterPro" id="IPR029057">
    <property type="entry name" value="PRTase-like"/>
</dbReference>
<dbReference type="InterPro" id="IPR050118">
    <property type="entry name" value="Pur/Pyrimidine_PRTase"/>
</dbReference>
<dbReference type="CDD" id="cd06223">
    <property type="entry name" value="PRTases_typeI"/>
    <property type="match status" value="1"/>
</dbReference>
<evidence type="ECO:0000313" key="9">
    <source>
        <dbReference type="Proteomes" id="UP000075737"/>
    </source>
</evidence>
<evidence type="ECO:0000259" key="7">
    <source>
        <dbReference type="Pfam" id="PF09182"/>
    </source>
</evidence>
<accession>A0A162MTC8</accession>
<dbReference type="InterPro" id="IPR036390">
    <property type="entry name" value="WH_DNA-bd_sf"/>
</dbReference>
<dbReference type="PANTHER" id="PTHR43864:SF2">
    <property type="entry name" value="PUR OPERON REPRESSOR"/>
    <property type="match status" value="1"/>
</dbReference>
<dbReference type="Pfam" id="PF09182">
    <property type="entry name" value="PuR_N"/>
    <property type="match status" value="1"/>
</dbReference>
<dbReference type="GO" id="GO:0003677">
    <property type="term" value="F:DNA binding"/>
    <property type="evidence" value="ECO:0007669"/>
    <property type="project" value="UniProtKB-KW"/>
</dbReference>
<evidence type="ECO:0000256" key="4">
    <source>
        <dbReference type="ARBA" id="ARBA00023163"/>
    </source>
</evidence>
<proteinExistence type="inferred from homology"/>
<keyword evidence="3" id="KW-0238">DNA-binding</keyword>
<dbReference type="InterPro" id="IPR036388">
    <property type="entry name" value="WH-like_DNA-bd_sf"/>
</dbReference>
<organism evidence="8 9">
    <name type="scientific">Thermovenabulum gondwanense</name>
    <dbReference type="NCBI Taxonomy" id="520767"/>
    <lineage>
        <taxon>Bacteria</taxon>
        <taxon>Bacillati</taxon>
        <taxon>Bacillota</taxon>
        <taxon>Clostridia</taxon>
        <taxon>Thermosediminibacterales</taxon>
        <taxon>Thermosediminibacteraceae</taxon>
        <taxon>Thermovenabulum</taxon>
    </lineage>
</organism>
<keyword evidence="9" id="KW-1185">Reference proteome</keyword>
<dbReference type="InterPro" id="IPR015265">
    <property type="entry name" value="PuR_N"/>
</dbReference>
<feature type="domain" description="Bacterial purine repressor N-terminal" evidence="7">
    <location>
        <begin position="2"/>
        <end position="69"/>
    </location>
</feature>
<dbReference type="InterPro" id="IPR010078">
    <property type="entry name" value="PurR_Bsub"/>
</dbReference>
<gene>
    <name evidence="8" type="primary">purR</name>
    <name evidence="8" type="ORF">ATZ99_05720</name>
</gene>
<evidence type="ECO:0000313" key="8">
    <source>
        <dbReference type="EMBL" id="KYO67286.1"/>
    </source>
</evidence>
<evidence type="ECO:0000256" key="1">
    <source>
        <dbReference type="ARBA" id="ARBA00011738"/>
    </source>
</evidence>
<keyword evidence="2" id="KW-0805">Transcription regulation</keyword>
<dbReference type="EMBL" id="LOHZ01000022">
    <property type="protein sequence ID" value="KYO67286.1"/>
    <property type="molecule type" value="Genomic_DNA"/>
</dbReference>
<dbReference type="PATRIC" id="fig|520767.4.peg.589"/>
<reference evidence="8 9" key="1">
    <citation type="submission" date="2015-12" db="EMBL/GenBank/DDBJ databases">
        <title>Draft genome of Thermovenabulum gondwanense isolated from a red thermophilic microbial mat colonisisng an outflow channel of a bore well.</title>
        <authorList>
            <person name="Patel B.K."/>
        </authorList>
    </citation>
    <scope>NUCLEOTIDE SEQUENCE [LARGE SCALE GENOMIC DNA]</scope>
    <source>
        <strain evidence="8 9">R270</strain>
    </source>
</reference>
<evidence type="ECO:0000256" key="3">
    <source>
        <dbReference type="ARBA" id="ARBA00023125"/>
    </source>
</evidence>
<keyword evidence="4" id="KW-0804">Transcription</keyword>
<sequence>MRRSQRLVLITKHLTENPNKIIPLKYFAERYNAAKSSISEDLNIIKSSLSYSMEGVLETLPGAAGGVRYRVKNSKDKIQSLLGELCELINDKNRLIPGDYIYLTDIIFSPEYSYRIGEVIAEKFLEKEPTCVLTVETKGIPLALMTARALNVPLVVARRDIKVTEGPSVNISYVSGSSGRIQNMALPKRALSEKARVLIVDDFMKGGGTARGMTELVREFNAETAGIAVFISTEEPKEKLVKNYTSLLVLEKVETLRGIIKIRPGIF</sequence>
<dbReference type="Proteomes" id="UP000075737">
    <property type="component" value="Unassembled WGS sequence"/>
</dbReference>
<dbReference type="STRING" id="520767.ATZ99_05720"/>
<dbReference type="InterPro" id="IPR000836">
    <property type="entry name" value="PRTase_dom"/>
</dbReference>
<dbReference type="Gene3D" id="3.40.50.2020">
    <property type="match status" value="1"/>
</dbReference>
<dbReference type="GO" id="GO:0045982">
    <property type="term" value="P:negative regulation of purine nucleobase metabolic process"/>
    <property type="evidence" value="ECO:0007669"/>
    <property type="project" value="InterPro"/>
</dbReference>
<dbReference type="OrthoDB" id="4213751at2"/>
<feature type="domain" description="Phosphoribosyltransferase" evidence="6">
    <location>
        <begin position="116"/>
        <end position="248"/>
    </location>
</feature>
<dbReference type="GO" id="GO:0045892">
    <property type="term" value="P:negative regulation of DNA-templated transcription"/>
    <property type="evidence" value="ECO:0007669"/>
    <property type="project" value="InterPro"/>
</dbReference>